<feature type="compositionally biased region" description="Pro residues" evidence="1">
    <location>
        <begin position="175"/>
        <end position="186"/>
    </location>
</feature>
<name>A0ABR3PWQ7_9TREE</name>
<accession>A0ABR3PWQ7</accession>
<dbReference type="GeneID" id="95987203"/>
<keyword evidence="4" id="KW-1185">Reference proteome</keyword>
<dbReference type="Proteomes" id="UP001565368">
    <property type="component" value="Unassembled WGS sequence"/>
</dbReference>
<dbReference type="EMBL" id="JBBXJM010000005">
    <property type="protein sequence ID" value="KAL1406756.1"/>
    <property type="molecule type" value="Genomic_DNA"/>
</dbReference>
<sequence length="259" mass="28231">MLGSKLLAALAIALPVFSGPVPNGKRDSLHEPIQVRSTDGGFYYDARGHFDIQLSPKTPVTCGTVKVEWDDHGKGPYTVHIGRGGAPQYGNTPEWTVGEKVSGNSYSWKVKETDGQLVNIQIIDSYNHTEWKIVSVEGSDDDSCLTDGNLTFQKRADAEHADKKRTGGWGGGWWKPPPPPPPPRPIPPPVIPVPVPVNPPPPPPPRPPPGYKPDIVVDGHMSLIQCTDHIIKWKGGTGPYTVQIAIGTVWTYKWTVHVP</sequence>
<protein>
    <submittedName>
        <fullName evidence="3">Uncharacterized protein</fullName>
    </submittedName>
</protein>
<evidence type="ECO:0000256" key="2">
    <source>
        <dbReference type="SAM" id="SignalP"/>
    </source>
</evidence>
<feature type="chain" id="PRO_5045084075" evidence="2">
    <location>
        <begin position="19"/>
        <end position="259"/>
    </location>
</feature>
<dbReference type="RefSeq" id="XP_069206700.1">
    <property type="nucleotide sequence ID" value="XM_069354629.1"/>
</dbReference>
<gene>
    <name evidence="3" type="ORF">Q8F55_006160</name>
</gene>
<feature type="compositionally biased region" description="Basic and acidic residues" evidence="1">
    <location>
        <begin position="156"/>
        <end position="165"/>
    </location>
</feature>
<evidence type="ECO:0000313" key="3">
    <source>
        <dbReference type="EMBL" id="KAL1406756.1"/>
    </source>
</evidence>
<organism evidence="3 4">
    <name type="scientific">Vanrija albida</name>
    <dbReference type="NCBI Taxonomy" id="181172"/>
    <lineage>
        <taxon>Eukaryota</taxon>
        <taxon>Fungi</taxon>
        <taxon>Dikarya</taxon>
        <taxon>Basidiomycota</taxon>
        <taxon>Agaricomycotina</taxon>
        <taxon>Tremellomycetes</taxon>
        <taxon>Trichosporonales</taxon>
        <taxon>Trichosporonaceae</taxon>
        <taxon>Vanrija</taxon>
    </lineage>
</organism>
<keyword evidence="2" id="KW-0732">Signal</keyword>
<feature type="signal peptide" evidence="2">
    <location>
        <begin position="1"/>
        <end position="18"/>
    </location>
</feature>
<evidence type="ECO:0000313" key="4">
    <source>
        <dbReference type="Proteomes" id="UP001565368"/>
    </source>
</evidence>
<comment type="caution">
    <text evidence="3">The sequence shown here is derived from an EMBL/GenBank/DDBJ whole genome shotgun (WGS) entry which is preliminary data.</text>
</comment>
<feature type="region of interest" description="Disordered" evidence="1">
    <location>
        <begin position="156"/>
        <end position="186"/>
    </location>
</feature>
<reference evidence="3 4" key="1">
    <citation type="submission" date="2023-08" db="EMBL/GenBank/DDBJ databases">
        <title>Annotated Genome Sequence of Vanrija albida AlHP1.</title>
        <authorList>
            <person name="Herzog R."/>
        </authorList>
    </citation>
    <scope>NUCLEOTIDE SEQUENCE [LARGE SCALE GENOMIC DNA]</scope>
    <source>
        <strain evidence="3 4">AlHP1</strain>
    </source>
</reference>
<proteinExistence type="predicted"/>
<evidence type="ECO:0000256" key="1">
    <source>
        <dbReference type="SAM" id="MobiDB-lite"/>
    </source>
</evidence>